<feature type="transmembrane region" description="Helical" evidence="12">
    <location>
        <begin position="287"/>
        <end position="305"/>
    </location>
</feature>
<protein>
    <recommendedName>
        <fullName evidence="4 12">GPI mannosyltransferase 2</fullName>
        <ecNumber evidence="12">2.4.1.-</ecNumber>
    </recommendedName>
</protein>
<organism evidence="13 14">
    <name type="scientific">Cerrena zonata</name>
    <dbReference type="NCBI Taxonomy" id="2478898"/>
    <lineage>
        <taxon>Eukaryota</taxon>
        <taxon>Fungi</taxon>
        <taxon>Dikarya</taxon>
        <taxon>Basidiomycota</taxon>
        <taxon>Agaricomycotina</taxon>
        <taxon>Agaricomycetes</taxon>
        <taxon>Polyporales</taxon>
        <taxon>Cerrenaceae</taxon>
        <taxon>Cerrena</taxon>
    </lineage>
</organism>
<proteinExistence type="inferred from homology"/>
<comment type="caution">
    <text evidence="13">The sequence shown here is derived from an EMBL/GenBank/DDBJ whole genome shotgun (WGS) entry which is preliminary data.</text>
</comment>
<reference evidence="13 14" key="1">
    <citation type="submission" date="2022-09" db="EMBL/GenBank/DDBJ databases">
        <authorList>
            <person name="Palmer J.M."/>
        </authorList>
    </citation>
    <scope>NUCLEOTIDE SEQUENCE [LARGE SCALE GENOMIC DNA]</scope>
    <source>
        <strain evidence="13 14">DSM 7382</strain>
    </source>
</reference>
<evidence type="ECO:0000256" key="10">
    <source>
        <dbReference type="ARBA" id="ARBA00022989"/>
    </source>
</evidence>
<dbReference type="EC" id="2.4.1.-" evidence="12"/>
<feature type="transmembrane region" description="Helical" evidence="12">
    <location>
        <begin position="365"/>
        <end position="382"/>
    </location>
</feature>
<keyword evidence="9 12" id="KW-0256">Endoplasmic reticulum</keyword>
<dbReference type="PANTHER" id="PTHR12468:SF2">
    <property type="entry name" value="GPI MANNOSYLTRANSFERASE 2"/>
    <property type="match status" value="1"/>
</dbReference>
<feature type="transmembrane region" description="Helical" evidence="12">
    <location>
        <begin position="125"/>
        <end position="143"/>
    </location>
</feature>
<evidence type="ECO:0000256" key="2">
    <source>
        <dbReference type="ARBA" id="ARBA00004687"/>
    </source>
</evidence>
<dbReference type="Proteomes" id="UP001385951">
    <property type="component" value="Unassembled WGS sequence"/>
</dbReference>
<dbReference type="EMBL" id="JASBNA010000004">
    <property type="protein sequence ID" value="KAK7692820.1"/>
    <property type="molecule type" value="Genomic_DNA"/>
</dbReference>
<dbReference type="GO" id="GO:0006506">
    <property type="term" value="P:GPI anchor biosynthetic process"/>
    <property type="evidence" value="ECO:0007669"/>
    <property type="project" value="UniProtKB-KW"/>
</dbReference>
<feature type="transmembrane region" description="Helical" evidence="12">
    <location>
        <begin position="215"/>
        <end position="233"/>
    </location>
</feature>
<evidence type="ECO:0000256" key="5">
    <source>
        <dbReference type="ARBA" id="ARBA00022502"/>
    </source>
</evidence>
<keyword evidence="5 12" id="KW-0337">GPI-anchor biosynthesis</keyword>
<evidence type="ECO:0000313" key="14">
    <source>
        <dbReference type="Proteomes" id="UP001385951"/>
    </source>
</evidence>
<name>A0AAW0GHP7_9APHY</name>
<feature type="transmembrane region" description="Helical" evidence="12">
    <location>
        <begin position="91"/>
        <end position="113"/>
    </location>
</feature>
<keyword evidence="11 12" id="KW-0472">Membrane</keyword>
<keyword evidence="14" id="KW-1185">Reference proteome</keyword>
<keyword evidence="6 12" id="KW-0328">Glycosyltransferase</keyword>
<dbReference type="Pfam" id="PF04188">
    <property type="entry name" value="Mannosyl_trans2"/>
    <property type="match status" value="1"/>
</dbReference>
<evidence type="ECO:0000256" key="8">
    <source>
        <dbReference type="ARBA" id="ARBA00022692"/>
    </source>
</evidence>
<keyword evidence="8 12" id="KW-0812">Transmembrane</keyword>
<dbReference type="InterPro" id="IPR007315">
    <property type="entry name" value="PIG-V/Gpi18"/>
</dbReference>
<feature type="transmembrane region" description="Helical" evidence="12">
    <location>
        <begin position="312"/>
        <end position="331"/>
    </location>
</feature>
<evidence type="ECO:0000256" key="12">
    <source>
        <dbReference type="RuleBase" id="RU363112"/>
    </source>
</evidence>
<dbReference type="GO" id="GO:0031501">
    <property type="term" value="C:mannosyltransferase complex"/>
    <property type="evidence" value="ECO:0007669"/>
    <property type="project" value="TreeGrafter"/>
</dbReference>
<sequence>MSTSTEKGPPNTSTTHVSSGTVANHLRLIRVLSVCTWLLSTLLLNLASYLPLFDSSPRVVLNGSDSPFLRWDVFHFGHIATEGYIYEYEWAFFPGLPFFVMRLGAFVLHSLGILQSSSAFTWDNILKSGALIVAVTGANTTLYELTLELTGSPQMAFLSSLLSLLPSSPATLRLVPYTEPFFTFLSYKGMLYCARSRWFPALACFWLAANFRSNGFMLNGFIIWGMLVEPILFHRKMRWRRALNTLLMVFIAFMPFIGHQTVAYIAFCRNSSPGYNPPWCSNKMPLIYTYVQSKYWNSGFLLYWTLSQLPNFLLCAPVLALLLWFSAYYILRVLLPYTLHFLFPHSLRIPNPPSALTSPLLTMKLAPHAIHAFLFTLLLLFASHTQIILRLAASMPFTYWAAAHLCLKYPVWGKRWVTWSVVWGAISIVLWATFLPPA</sequence>
<dbReference type="GO" id="GO:0005789">
    <property type="term" value="C:endoplasmic reticulum membrane"/>
    <property type="evidence" value="ECO:0007669"/>
    <property type="project" value="UniProtKB-SubCell"/>
</dbReference>
<evidence type="ECO:0000256" key="4">
    <source>
        <dbReference type="ARBA" id="ARBA00013795"/>
    </source>
</evidence>
<feature type="transmembrane region" description="Helical" evidence="12">
    <location>
        <begin position="28"/>
        <end position="50"/>
    </location>
</feature>
<dbReference type="PANTHER" id="PTHR12468">
    <property type="entry name" value="GPI MANNOSYLTRANSFERASE 2"/>
    <property type="match status" value="1"/>
</dbReference>
<dbReference type="AlphaFoldDB" id="A0AAW0GHP7"/>
<comment type="subcellular location">
    <subcellularLocation>
        <location evidence="1 12">Endoplasmic reticulum membrane</location>
        <topology evidence="1 12">Multi-pass membrane protein</topology>
    </subcellularLocation>
</comment>
<dbReference type="GO" id="GO:0000009">
    <property type="term" value="F:alpha-1,6-mannosyltransferase activity"/>
    <property type="evidence" value="ECO:0007669"/>
    <property type="project" value="InterPro"/>
</dbReference>
<evidence type="ECO:0000256" key="7">
    <source>
        <dbReference type="ARBA" id="ARBA00022679"/>
    </source>
</evidence>
<evidence type="ECO:0000256" key="3">
    <source>
        <dbReference type="ARBA" id="ARBA00008698"/>
    </source>
</evidence>
<accession>A0AAW0GHP7</accession>
<comment type="pathway">
    <text evidence="2 12">Glycolipid biosynthesis; glycosylphosphatidylinositol-anchor biosynthesis.</text>
</comment>
<keyword evidence="10 12" id="KW-1133">Transmembrane helix</keyword>
<gene>
    <name evidence="13" type="ORF">QCA50_004455</name>
</gene>
<evidence type="ECO:0000256" key="9">
    <source>
        <dbReference type="ARBA" id="ARBA00022824"/>
    </source>
</evidence>
<evidence type="ECO:0000256" key="6">
    <source>
        <dbReference type="ARBA" id="ARBA00022676"/>
    </source>
</evidence>
<keyword evidence="7 12" id="KW-0808">Transferase</keyword>
<feature type="transmembrane region" description="Helical" evidence="12">
    <location>
        <begin position="245"/>
        <end position="267"/>
    </location>
</feature>
<evidence type="ECO:0000256" key="11">
    <source>
        <dbReference type="ARBA" id="ARBA00023136"/>
    </source>
</evidence>
<comment type="similarity">
    <text evidence="3 12">Belongs to the PIGV family.</text>
</comment>
<comment type="function">
    <text evidence="12">Mannosyltransferase involved in glycosylphosphatidylinositol-anchor biosynthesis.</text>
</comment>
<evidence type="ECO:0000313" key="13">
    <source>
        <dbReference type="EMBL" id="KAK7692820.1"/>
    </source>
</evidence>
<feature type="transmembrane region" description="Helical" evidence="12">
    <location>
        <begin position="416"/>
        <end position="435"/>
    </location>
</feature>
<dbReference type="GO" id="GO:0004376">
    <property type="term" value="F:GPI mannosyltransferase activity"/>
    <property type="evidence" value="ECO:0007669"/>
    <property type="project" value="InterPro"/>
</dbReference>
<evidence type="ECO:0000256" key="1">
    <source>
        <dbReference type="ARBA" id="ARBA00004477"/>
    </source>
</evidence>